<dbReference type="EMBL" id="BMVX01000007">
    <property type="protein sequence ID" value="GGZ63462.1"/>
    <property type="molecule type" value="Genomic_DNA"/>
</dbReference>
<evidence type="ECO:0000313" key="2">
    <source>
        <dbReference type="EMBL" id="GGZ63462.1"/>
    </source>
</evidence>
<feature type="compositionally biased region" description="Low complexity" evidence="1">
    <location>
        <begin position="41"/>
        <end position="51"/>
    </location>
</feature>
<name>A0A918V3D8_9ACTN</name>
<dbReference type="AlphaFoldDB" id="A0A918V3D8"/>
<evidence type="ECO:0000313" key="3">
    <source>
        <dbReference type="Proteomes" id="UP000634660"/>
    </source>
</evidence>
<feature type="region of interest" description="Disordered" evidence="1">
    <location>
        <begin position="1"/>
        <end position="24"/>
    </location>
</feature>
<protein>
    <submittedName>
        <fullName evidence="2">Uncharacterized protein</fullName>
    </submittedName>
</protein>
<evidence type="ECO:0000256" key="1">
    <source>
        <dbReference type="SAM" id="MobiDB-lite"/>
    </source>
</evidence>
<accession>A0A918V3D8</accession>
<feature type="region of interest" description="Disordered" evidence="1">
    <location>
        <begin position="38"/>
        <end position="70"/>
    </location>
</feature>
<dbReference type="Proteomes" id="UP000634660">
    <property type="component" value="Unassembled WGS sequence"/>
</dbReference>
<proteinExistence type="predicted"/>
<comment type="caution">
    <text evidence="2">The sequence shown here is derived from an EMBL/GenBank/DDBJ whole genome shotgun (WGS) entry which is preliminary data.</text>
</comment>
<sequence length="70" mass="7212">MVSRTSAGRTRNQAEWSSPAAGPLRTVIARRVTGRSAQYSGAAPGPVVAAGRRGGAARHGRTVVTRTPIS</sequence>
<gene>
    <name evidence="2" type="ORF">GCM10010371_23860</name>
</gene>
<reference evidence="2" key="2">
    <citation type="submission" date="2020-09" db="EMBL/GenBank/DDBJ databases">
        <authorList>
            <person name="Sun Q."/>
            <person name="Ohkuma M."/>
        </authorList>
    </citation>
    <scope>NUCLEOTIDE SEQUENCE</scope>
    <source>
        <strain evidence="2">JCM 4834</strain>
    </source>
</reference>
<organism evidence="2 3">
    <name type="scientific">Streptomyces subrutilus</name>
    <dbReference type="NCBI Taxonomy" id="36818"/>
    <lineage>
        <taxon>Bacteria</taxon>
        <taxon>Bacillati</taxon>
        <taxon>Actinomycetota</taxon>
        <taxon>Actinomycetes</taxon>
        <taxon>Kitasatosporales</taxon>
        <taxon>Streptomycetaceae</taxon>
        <taxon>Streptomyces</taxon>
    </lineage>
</organism>
<feature type="compositionally biased region" description="Polar residues" evidence="1">
    <location>
        <begin position="1"/>
        <end position="16"/>
    </location>
</feature>
<reference evidence="2" key="1">
    <citation type="journal article" date="2014" name="Int. J. Syst. Evol. Microbiol.">
        <title>Complete genome sequence of Corynebacterium casei LMG S-19264T (=DSM 44701T), isolated from a smear-ripened cheese.</title>
        <authorList>
            <consortium name="US DOE Joint Genome Institute (JGI-PGF)"/>
            <person name="Walter F."/>
            <person name="Albersmeier A."/>
            <person name="Kalinowski J."/>
            <person name="Ruckert C."/>
        </authorList>
    </citation>
    <scope>NUCLEOTIDE SEQUENCE</scope>
    <source>
        <strain evidence="2">JCM 4834</strain>
    </source>
</reference>